<keyword evidence="4" id="KW-1185">Reference proteome</keyword>
<sequence>MSFQERDLTRTRTRTRSVPPTPVVTRSMGWMIDALRAAGLTPDLGEQTASILCDAGLSVEGAAATGSAGSAASVMPEYMEGCVRSLLPAVLAHGQVTEAEVDVDTVAERVARELKEAGAMCWSPELAAAWARVP</sequence>
<feature type="compositionally biased region" description="Basic and acidic residues" evidence="1">
    <location>
        <begin position="1"/>
        <end position="10"/>
    </location>
</feature>
<reference evidence="2" key="1">
    <citation type="submission" date="2014-05" db="EMBL/GenBank/DDBJ databases">
        <authorList>
            <person name="Horn Fabian"/>
        </authorList>
    </citation>
    <scope>NUCLEOTIDE SEQUENCE</scope>
</reference>
<dbReference type="AlphaFoldDB" id="A0A060ZL93"/>
<dbReference type="EMBL" id="JAGGLR010000048">
    <property type="protein sequence ID" value="MBP2068673.1"/>
    <property type="molecule type" value="Genomic_DNA"/>
</dbReference>
<dbReference type="EMBL" id="LK022848">
    <property type="protein sequence ID" value="CDR06870.1"/>
    <property type="molecule type" value="Genomic_DNA"/>
</dbReference>
<organism evidence="2">
    <name type="scientific">Streptomyces iranensis</name>
    <dbReference type="NCBI Taxonomy" id="576784"/>
    <lineage>
        <taxon>Bacteria</taxon>
        <taxon>Bacillati</taxon>
        <taxon>Actinomycetota</taxon>
        <taxon>Actinomycetes</taxon>
        <taxon>Kitasatosporales</taxon>
        <taxon>Streptomycetaceae</taxon>
        <taxon>Streptomyces</taxon>
        <taxon>Streptomyces violaceusniger group</taxon>
    </lineage>
</organism>
<gene>
    <name evidence="3" type="ORF">J2Z30_009755</name>
    <name evidence="2" type="ORF">SIRAN3738</name>
</gene>
<dbReference type="Proteomes" id="UP000756710">
    <property type="component" value="Unassembled WGS sequence"/>
</dbReference>
<evidence type="ECO:0000313" key="3">
    <source>
        <dbReference type="EMBL" id="MBP2068673.1"/>
    </source>
</evidence>
<dbReference type="RefSeq" id="WP_052701379.1">
    <property type="nucleotide sequence ID" value="NZ_BAABDR010000058.1"/>
</dbReference>
<evidence type="ECO:0000256" key="1">
    <source>
        <dbReference type="SAM" id="MobiDB-lite"/>
    </source>
</evidence>
<evidence type="ECO:0000313" key="2">
    <source>
        <dbReference type="EMBL" id="CDR06870.1"/>
    </source>
</evidence>
<name>A0A060ZL93_9ACTN</name>
<reference evidence="3 4" key="2">
    <citation type="submission" date="2021-03" db="EMBL/GenBank/DDBJ databases">
        <title>Genomic Encyclopedia of Type Strains, Phase IV (KMG-IV): sequencing the most valuable type-strain genomes for metagenomic binning, comparative biology and taxonomic classification.</title>
        <authorList>
            <person name="Goeker M."/>
        </authorList>
    </citation>
    <scope>NUCLEOTIDE SEQUENCE [LARGE SCALE GENOMIC DNA]</scope>
    <source>
        <strain evidence="3 4">DSM 41954</strain>
    </source>
</reference>
<accession>A0A060ZL93</accession>
<evidence type="ECO:0000313" key="4">
    <source>
        <dbReference type="Proteomes" id="UP000756710"/>
    </source>
</evidence>
<dbReference type="HOGENOM" id="CLU_1895027_0_0_11"/>
<proteinExistence type="predicted"/>
<protein>
    <submittedName>
        <fullName evidence="2">Uncharacterized protein</fullName>
    </submittedName>
</protein>
<feature type="region of interest" description="Disordered" evidence="1">
    <location>
        <begin position="1"/>
        <end position="22"/>
    </location>
</feature>